<dbReference type="Gene3D" id="1.20.1640.10">
    <property type="entry name" value="Multidrug efflux transporter AcrB transmembrane domain"/>
    <property type="match status" value="2"/>
</dbReference>
<dbReference type="PANTHER" id="PTHR33406:SF12">
    <property type="entry name" value="BLR2997 PROTEIN"/>
    <property type="match status" value="1"/>
</dbReference>
<reference evidence="9 10" key="1">
    <citation type="submission" date="2019-02" db="EMBL/GenBank/DDBJ databases">
        <title>Deep-cultivation of Planctomycetes and their phenomic and genomic characterization uncovers novel biology.</title>
        <authorList>
            <person name="Wiegand S."/>
            <person name="Jogler M."/>
            <person name="Boedeker C."/>
            <person name="Pinto D."/>
            <person name="Vollmers J."/>
            <person name="Rivas-Marin E."/>
            <person name="Kohn T."/>
            <person name="Peeters S.H."/>
            <person name="Heuer A."/>
            <person name="Rast P."/>
            <person name="Oberbeckmann S."/>
            <person name="Bunk B."/>
            <person name="Jeske O."/>
            <person name="Meyerdierks A."/>
            <person name="Storesund J.E."/>
            <person name="Kallscheuer N."/>
            <person name="Luecker S."/>
            <person name="Lage O.M."/>
            <person name="Pohl T."/>
            <person name="Merkel B.J."/>
            <person name="Hornburger P."/>
            <person name="Mueller R.-W."/>
            <person name="Bruemmer F."/>
            <person name="Labrenz M."/>
            <person name="Spormann A.M."/>
            <person name="Op den Camp H."/>
            <person name="Overmann J."/>
            <person name="Amann R."/>
            <person name="Jetten M.S.M."/>
            <person name="Mascher T."/>
            <person name="Medema M.H."/>
            <person name="Devos D.P."/>
            <person name="Kaster A.-K."/>
            <person name="Ovreas L."/>
            <person name="Rohde M."/>
            <person name="Galperin M.Y."/>
            <person name="Jogler C."/>
        </authorList>
    </citation>
    <scope>NUCLEOTIDE SEQUENCE [LARGE SCALE GENOMIC DNA]</scope>
    <source>
        <strain evidence="9 10">Pan189</strain>
    </source>
</reference>
<evidence type="ECO:0000256" key="7">
    <source>
        <dbReference type="SAM" id="Phobius"/>
    </source>
</evidence>
<evidence type="ECO:0000256" key="3">
    <source>
        <dbReference type="ARBA" id="ARBA00022692"/>
    </source>
</evidence>
<feature type="transmembrane region" description="Helical" evidence="7">
    <location>
        <begin position="690"/>
        <end position="713"/>
    </location>
</feature>
<feature type="transmembrane region" description="Helical" evidence="7">
    <location>
        <begin position="658"/>
        <end position="678"/>
    </location>
</feature>
<protein>
    <submittedName>
        <fullName evidence="9">MMPL family protein</fullName>
    </submittedName>
</protein>
<comment type="subcellular location">
    <subcellularLocation>
        <location evidence="1">Cell membrane</location>
        <topology evidence="1">Multi-pass membrane protein</topology>
    </subcellularLocation>
</comment>
<feature type="transmembrane region" description="Helical" evidence="7">
    <location>
        <begin position="208"/>
        <end position="230"/>
    </location>
</feature>
<feature type="transmembrane region" description="Helical" evidence="7">
    <location>
        <begin position="616"/>
        <end position="638"/>
    </location>
</feature>
<dbReference type="Proteomes" id="UP000317318">
    <property type="component" value="Chromosome"/>
</dbReference>
<evidence type="ECO:0000256" key="2">
    <source>
        <dbReference type="ARBA" id="ARBA00022475"/>
    </source>
</evidence>
<sequence length="742" mass="80842">MLLLLPVVGFGSRQAIHHTRIHPEEWLPASHPERAEYLNFTAEFEGHDVVLISWDGCTWDDPKLADLQSAFDKPDDPERAKYFEEIIDRAVSGSSLMDRLTAEPLNLEPDEAAERLKGSFIGPDGKTSCQLVVLTPEGNEDRTPSINAIIETAVEVTGLSREELVLTGPPYSGSVIDEESILSVRVFGGLSILAAFLLCRVCVGSWKLAGVIGGAALFSQFVALSIVHYSGIYMDAVLMALPTMVFVLTTSAGIHLSNYYFAAVAEGDPEPGVTALRRGWRPALLATLTTAIGLFSLAISEVQPVRAFGIIGGTGIIIGSLLVLALLPGFLTRAKINVRETKVGGWRDRFLGGMADWVIAAGPGIALMCLIAMVWSGMGLGSLKTAGDIPALFRPDSEIMRDYRWFEKNLGPTIPLDVVIQFEPDDEMSYAQQLQILGAVQESLNGIEGASGFVSAATFAPDLSGSGFSLLSRMRRLNQRLDEDTSEYIDEHLLVEQDGVKRWRISLRASTFNNRGYRAILEEIRDRTEAVLGEWDVVERPDRAEYAGMMAMIQKVEATILVDLFWSFLTAVILVSIVLMLAVQNVFRGAIAMLPNMFPIVLVFGTMGWFDIAIDIGAMMTASIALGIAIDDTIHLLFKFKSGLRDGGEVNTVLRRSIVSCGIPMVMTTVVCGIGFLPLVLSDFVPTNRFGILMCVLLVTALFGDLVFLPSLLGRWSRRKPKQDEPTDAESETNSAAEPAAS</sequence>
<dbReference type="AlphaFoldDB" id="A0A517R571"/>
<dbReference type="GO" id="GO:0005886">
    <property type="term" value="C:plasma membrane"/>
    <property type="evidence" value="ECO:0007669"/>
    <property type="project" value="UniProtKB-SubCell"/>
</dbReference>
<dbReference type="EMBL" id="CP036268">
    <property type="protein sequence ID" value="QDT38989.1"/>
    <property type="molecule type" value="Genomic_DNA"/>
</dbReference>
<dbReference type="InterPro" id="IPR050545">
    <property type="entry name" value="Mycobact_MmpL"/>
</dbReference>
<evidence type="ECO:0000256" key="1">
    <source>
        <dbReference type="ARBA" id="ARBA00004651"/>
    </source>
</evidence>
<dbReference type="SUPFAM" id="SSF82866">
    <property type="entry name" value="Multidrug efflux transporter AcrB transmembrane domain"/>
    <property type="match status" value="2"/>
</dbReference>
<feature type="domain" description="Membrane transport protein MMPL" evidence="8">
    <location>
        <begin position="532"/>
        <end position="724"/>
    </location>
</feature>
<feature type="transmembrane region" description="Helical" evidence="7">
    <location>
        <begin position="350"/>
        <end position="375"/>
    </location>
</feature>
<dbReference type="KEGG" id="svp:Pan189_33900"/>
<evidence type="ECO:0000313" key="10">
    <source>
        <dbReference type="Proteomes" id="UP000317318"/>
    </source>
</evidence>
<dbReference type="Pfam" id="PF03176">
    <property type="entry name" value="MMPL"/>
    <property type="match status" value="2"/>
</dbReference>
<evidence type="ECO:0000259" key="8">
    <source>
        <dbReference type="Pfam" id="PF03176"/>
    </source>
</evidence>
<feature type="transmembrane region" description="Helical" evidence="7">
    <location>
        <begin position="305"/>
        <end position="330"/>
    </location>
</feature>
<keyword evidence="2" id="KW-1003">Cell membrane</keyword>
<keyword evidence="4 7" id="KW-1133">Transmembrane helix</keyword>
<evidence type="ECO:0000256" key="6">
    <source>
        <dbReference type="SAM" id="MobiDB-lite"/>
    </source>
</evidence>
<keyword evidence="10" id="KW-1185">Reference proteome</keyword>
<feature type="transmembrane region" description="Helical" evidence="7">
    <location>
        <begin position="282"/>
        <end position="299"/>
    </location>
</feature>
<dbReference type="PANTHER" id="PTHR33406">
    <property type="entry name" value="MEMBRANE PROTEIN MJ1562-RELATED"/>
    <property type="match status" value="1"/>
</dbReference>
<organism evidence="9 10">
    <name type="scientific">Stratiformator vulcanicus</name>
    <dbReference type="NCBI Taxonomy" id="2527980"/>
    <lineage>
        <taxon>Bacteria</taxon>
        <taxon>Pseudomonadati</taxon>
        <taxon>Planctomycetota</taxon>
        <taxon>Planctomycetia</taxon>
        <taxon>Planctomycetales</taxon>
        <taxon>Planctomycetaceae</taxon>
        <taxon>Stratiformator</taxon>
    </lineage>
</organism>
<feature type="transmembrane region" description="Helical" evidence="7">
    <location>
        <begin position="236"/>
        <end position="261"/>
    </location>
</feature>
<feature type="domain" description="Membrane transport protein MMPL" evidence="8">
    <location>
        <begin position="112"/>
        <end position="346"/>
    </location>
</feature>
<evidence type="ECO:0000313" key="9">
    <source>
        <dbReference type="EMBL" id="QDT38989.1"/>
    </source>
</evidence>
<keyword evidence="3 7" id="KW-0812">Transmembrane</keyword>
<feature type="transmembrane region" description="Helical" evidence="7">
    <location>
        <begin position="564"/>
        <end position="583"/>
    </location>
</feature>
<keyword evidence="5 7" id="KW-0472">Membrane</keyword>
<accession>A0A517R571</accession>
<feature type="transmembrane region" description="Helical" evidence="7">
    <location>
        <begin position="182"/>
        <end position="201"/>
    </location>
</feature>
<name>A0A517R571_9PLAN</name>
<feature type="region of interest" description="Disordered" evidence="6">
    <location>
        <begin position="718"/>
        <end position="742"/>
    </location>
</feature>
<dbReference type="InterPro" id="IPR004869">
    <property type="entry name" value="MMPL_dom"/>
</dbReference>
<evidence type="ECO:0000256" key="4">
    <source>
        <dbReference type="ARBA" id="ARBA00022989"/>
    </source>
</evidence>
<proteinExistence type="predicted"/>
<feature type="transmembrane region" description="Helical" evidence="7">
    <location>
        <begin position="590"/>
        <end position="610"/>
    </location>
</feature>
<evidence type="ECO:0000256" key="5">
    <source>
        <dbReference type="ARBA" id="ARBA00023136"/>
    </source>
</evidence>
<gene>
    <name evidence="9" type="ORF">Pan189_33900</name>
</gene>